<feature type="region of interest" description="Disordered" evidence="12">
    <location>
        <begin position="411"/>
        <end position="536"/>
    </location>
</feature>
<evidence type="ECO:0000256" key="10">
    <source>
        <dbReference type="ARBA" id="ARBA00023268"/>
    </source>
</evidence>
<feature type="compositionally biased region" description="Basic residues" evidence="12">
    <location>
        <begin position="482"/>
        <end position="504"/>
    </location>
</feature>
<evidence type="ECO:0000256" key="1">
    <source>
        <dbReference type="ARBA" id="ARBA00022670"/>
    </source>
</evidence>
<keyword evidence="11" id="KW-0863">Zinc-finger</keyword>
<dbReference type="SMART" id="SM00343">
    <property type="entry name" value="ZnF_C2HC"/>
    <property type="match status" value="1"/>
</dbReference>
<dbReference type="Gene3D" id="3.30.70.270">
    <property type="match status" value="2"/>
</dbReference>
<feature type="compositionally biased region" description="Low complexity" evidence="12">
    <location>
        <begin position="458"/>
        <end position="472"/>
    </location>
</feature>
<feature type="compositionally biased region" description="Basic residues" evidence="12">
    <location>
        <begin position="689"/>
        <end position="706"/>
    </location>
</feature>
<dbReference type="InterPro" id="IPR001878">
    <property type="entry name" value="Znf_CCHC"/>
</dbReference>
<feature type="domain" description="Reverse transcriptase" evidence="14">
    <location>
        <begin position="1"/>
        <end position="172"/>
    </location>
</feature>
<evidence type="ECO:0000256" key="5">
    <source>
        <dbReference type="ARBA" id="ARBA00022750"/>
    </source>
</evidence>
<name>A0A388KRB5_CHABU</name>
<evidence type="ECO:0008006" key="17">
    <source>
        <dbReference type="Google" id="ProtNLM"/>
    </source>
</evidence>
<dbReference type="GO" id="GO:0003964">
    <property type="term" value="F:RNA-directed DNA polymerase activity"/>
    <property type="evidence" value="ECO:0007669"/>
    <property type="project" value="UniProtKB-KW"/>
</dbReference>
<keyword evidence="4" id="KW-0540">Nuclease</keyword>
<dbReference type="Pfam" id="PF00078">
    <property type="entry name" value="RVT_1"/>
    <property type="match status" value="1"/>
</dbReference>
<keyword evidence="9" id="KW-0238">DNA-binding</keyword>
<dbReference type="InterPro" id="IPR050951">
    <property type="entry name" value="Retrovirus_Pol_polyprotein"/>
</dbReference>
<dbReference type="Gramene" id="GBG72548">
    <property type="protein sequence ID" value="GBG72548"/>
    <property type="gene ID" value="CBR_g12118"/>
</dbReference>
<dbReference type="Pfam" id="PF17919">
    <property type="entry name" value="RT_RNaseH_2"/>
    <property type="match status" value="1"/>
</dbReference>
<dbReference type="SUPFAM" id="SSF57756">
    <property type="entry name" value="Retrovirus zinc finger-like domains"/>
    <property type="match status" value="1"/>
</dbReference>
<dbReference type="InterPro" id="IPR043128">
    <property type="entry name" value="Rev_trsase/Diguanyl_cyclase"/>
</dbReference>
<gene>
    <name evidence="15" type="ORF">CBR_g12118</name>
</gene>
<dbReference type="SUPFAM" id="SSF56672">
    <property type="entry name" value="DNA/RNA polymerases"/>
    <property type="match status" value="1"/>
</dbReference>
<feature type="domain" description="CCHC-type" evidence="13">
    <location>
        <begin position="316"/>
        <end position="329"/>
    </location>
</feature>
<dbReference type="EMBL" id="BFEA01000167">
    <property type="protein sequence ID" value="GBG72548.1"/>
    <property type="molecule type" value="Genomic_DNA"/>
</dbReference>
<evidence type="ECO:0000256" key="2">
    <source>
        <dbReference type="ARBA" id="ARBA00022679"/>
    </source>
</evidence>
<keyword evidence="2" id="KW-0808">Transferase</keyword>
<dbReference type="PANTHER" id="PTHR37984">
    <property type="entry name" value="PROTEIN CBG26694"/>
    <property type="match status" value="1"/>
</dbReference>
<evidence type="ECO:0000256" key="4">
    <source>
        <dbReference type="ARBA" id="ARBA00022722"/>
    </source>
</evidence>
<dbReference type="CDD" id="cd22265">
    <property type="entry name" value="UDM1_RNF168"/>
    <property type="match status" value="1"/>
</dbReference>
<feature type="compositionally biased region" description="Basic and acidic residues" evidence="12">
    <location>
        <begin position="411"/>
        <end position="421"/>
    </location>
</feature>
<dbReference type="PANTHER" id="PTHR37984:SF5">
    <property type="entry name" value="PROTEIN NYNRIN-LIKE"/>
    <property type="match status" value="1"/>
</dbReference>
<evidence type="ECO:0000259" key="14">
    <source>
        <dbReference type="PROSITE" id="PS50878"/>
    </source>
</evidence>
<keyword evidence="1" id="KW-0645">Protease</keyword>
<feature type="compositionally biased region" description="Basic residues" evidence="12">
    <location>
        <begin position="438"/>
        <end position="447"/>
    </location>
</feature>
<accession>A0A388KRB5</accession>
<evidence type="ECO:0000256" key="11">
    <source>
        <dbReference type="PROSITE-ProRule" id="PRU00047"/>
    </source>
</evidence>
<dbReference type="GO" id="GO:0004519">
    <property type="term" value="F:endonuclease activity"/>
    <property type="evidence" value="ECO:0007669"/>
    <property type="project" value="UniProtKB-KW"/>
</dbReference>
<evidence type="ECO:0000256" key="9">
    <source>
        <dbReference type="ARBA" id="ARBA00023125"/>
    </source>
</evidence>
<dbReference type="InterPro" id="IPR043502">
    <property type="entry name" value="DNA/RNA_pol_sf"/>
</dbReference>
<dbReference type="GO" id="GO:0008270">
    <property type="term" value="F:zinc ion binding"/>
    <property type="evidence" value="ECO:0007669"/>
    <property type="project" value="UniProtKB-KW"/>
</dbReference>
<dbReference type="CDD" id="cd01647">
    <property type="entry name" value="RT_LTR"/>
    <property type="match status" value="1"/>
</dbReference>
<evidence type="ECO:0000256" key="8">
    <source>
        <dbReference type="ARBA" id="ARBA00022918"/>
    </source>
</evidence>
<dbReference type="Gene3D" id="4.10.60.10">
    <property type="entry name" value="Zinc finger, CCHC-type"/>
    <property type="match status" value="1"/>
</dbReference>
<dbReference type="InterPro" id="IPR000477">
    <property type="entry name" value="RT_dom"/>
</dbReference>
<feature type="compositionally biased region" description="Basic and acidic residues" evidence="12">
    <location>
        <begin position="676"/>
        <end position="688"/>
    </location>
</feature>
<dbReference type="PROSITE" id="PS50158">
    <property type="entry name" value="ZF_CCHC"/>
    <property type="match status" value="1"/>
</dbReference>
<dbReference type="InterPro" id="IPR036875">
    <property type="entry name" value="Znf_CCHC_sf"/>
</dbReference>
<reference evidence="15 16" key="1">
    <citation type="journal article" date="2018" name="Cell">
        <title>The Chara Genome: Secondary Complexity and Implications for Plant Terrestrialization.</title>
        <authorList>
            <person name="Nishiyama T."/>
            <person name="Sakayama H."/>
            <person name="Vries J.D."/>
            <person name="Buschmann H."/>
            <person name="Saint-Marcoux D."/>
            <person name="Ullrich K.K."/>
            <person name="Haas F.B."/>
            <person name="Vanderstraeten L."/>
            <person name="Becker D."/>
            <person name="Lang D."/>
            <person name="Vosolsobe S."/>
            <person name="Rombauts S."/>
            <person name="Wilhelmsson P.K.I."/>
            <person name="Janitza P."/>
            <person name="Kern R."/>
            <person name="Heyl A."/>
            <person name="Rumpler F."/>
            <person name="Villalobos L.I.A.C."/>
            <person name="Clay J.M."/>
            <person name="Skokan R."/>
            <person name="Toyoda A."/>
            <person name="Suzuki Y."/>
            <person name="Kagoshima H."/>
            <person name="Schijlen E."/>
            <person name="Tajeshwar N."/>
            <person name="Catarino B."/>
            <person name="Hetherington A.J."/>
            <person name="Saltykova A."/>
            <person name="Bonnot C."/>
            <person name="Breuninger H."/>
            <person name="Symeonidi A."/>
            <person name="Radhakrishnan G.V."/>
            <person name="Van Nieuwerburgh F."/>
            <person name="Deforce D."/>
            <person name="Chang C."/>
            <person name="Karol K.G."/>
            <person name="Hedrich R."/>
            <person name="Ulvskov P."/>
            <person name="Glockner G."/>
            <person name="Delwiche C.F."/>
            <person name="Petrasek J."/>
            <person name="Van de Peer Y."/>
            <person name="Friml J."/>
            <person name="Beilby M."/>
            <person name="Dolan L."/>
            <person name="Kohara Y."/>
            <person name="Sugano S."/>
            <person name="Fujiyama A."/>
            <person name="Delaux P.-M."/>
            <person name="Quint M."/>
            <person name="TheiBen G."/>
            <person name="Hagemann M."/>
            <person name="Harholt J."/>
            <person name="Dunand C."/>
            <person name="Zachgo S."/>
            <person name="Langdale J."/>
            <person name="Maumus F."/>
            <person name="Straeten D.V.D."/>
            <person name="Gould S.B."/>
            <person name="Rensing S.A."/>
        </authorList>
    </citation>
    <scope>NUCLEOTIDE SEQUENCE [LARGE SCALE GENOMIC DNA]</scope>
    <source>
        <strain evidence="15 16">S276</strain>
    </source>
</reference>
<evidence type="ECO:0000256" key="12">
    <source>
        <dbReference type="SAM" id="MobiDB-lite"/>
    </source>
</evidence>
<evidence type="ECO:0000256" key="3">
    <source>
        <dbReference type="ARBA" id="ARBA00022695"/>
    </source>
</evidence>
<keyword evidence="11" id="KW-0479">Metal-binding</keyword>
<evidence type="ECO:0000313" key="15">
    <source>
        <dbReference type="EMBL" id="GBG72548.1"/>
    </source>
</evidence>
<evidence type="ECO:0000256" key="7">
    <source>
        <dbReference type="ARBA" id="ARBA00022801"/>
    </source>
</evidence>
<feature type="region of interest" description="Disordered" evidence="12">
    <location>
        <begin position="673"/>
        <end position="706"/>
    </location>
</feature>
<comment type="caution">
    <text evidence="15">The sequence shown here is derived from an EMBL/GenBank/DDBJ whole genome shotgun (WGS) entry which is preliminary data.</text>
</comment>
<keyword evidence="6" id="KW-0255">Endonuclease</keyword>
<dbReference type="GO" id="GO:0003677">
    <property type="term" value="F:DNA binding"/>
    <property type="evidence" value="ECO:0007669"/>
    <property type="project" value="UniProtKB-KW"/>
</dbReference>
<dbReference type="GO" id="GO:0004190">
    <property type="term" value="F:aspartic-type endopeptidase activity"/>
    <property type="evidence" value="ECO:0007669"/>
    <property type="project" value="UniProtKB-KW"/>
</dbReference>
<dbReference type="PROSITE" id="PS50878">
    <property type="entry name" value="RT_POL"/>
    <property type="match status" value="1"/>
</dbReference>
<organism evidence="15 16">
    <name type="scientific">Chara braunii</name>
    <name type="common">Braun's stonewort</name>
    <dbReference type="NCBI Taxonomy" id="69332"/>
    <lineage>
        <taxon>Eukaryota</taxon>
        <taxon>Viridiplantae</taxon>
        <taxon>Streptophyta</taxon>
        <taxon>Charophyceae</taxon>
        <taxon>Charales</taxon>
        <taxon>Characeae</taxon>
        <taxon>Chara</taxon>
    </lineage>
</organism>
<dbReference type="FunFam" id="3.10.10.10:FF:000007">
    <property type="entry name" value="Retrovirus-related Pol polyprotein from transposon 17.6-like Protein"/>
    <property type="match status" value="1"/>
</dbReference>
<keyword evidence="16" id="KW-1185">Reference proteome</keyword>
<keyword evidence="11" id="KW-0862">Zinc</keyword>
<dbReference type="InterPro" id="IPR041577">
    <property type="entry name" value="RT_RNaseH_2"/>
</dbReference>
<keyword evidence="10" id="KW-0511">Multifunctional enzyme</keyword>
<keyword evidence="8" id="KW-0695">RNA-directed DNA polymerase</keyword>
<evidence type="ECO:0000256" key="6">
    <source>
        <dbReference type="ARBA" id="ARBA00022759"/>
    </source>
</evidence>
<keyword evidence="5" id="KW-0064">Aspartyl protease</keyword>
<dbReference type="GO" id="GO:0006508">
    <property type="term" value="P:proteolysis"/>
    <property type="evidence" value="ECO:0007669"/>
    <property type="project" value="UniProtKB-KW"/>
</dbReference>
<dbReference type="FunFam" id="3.30.70.270:FF:000020">
    <property type="entry name" value="Transposon Tf2-6 polyprotein-like Protein"/>
    <property type="match status" value="1"/>
</dbReference>
<dbReference type="Pfam" id="PF00098">
    <property type="entry name" value="zf-CCHC"/>
    <property type="match status" value="1"/>
</dbReference>
<dbReference type="Proteomes" id="UP000265515">
    <property type="component" value="Unassembled WGS sequence"/>
</dbReference>
<keyword evidence="7" id="KW-0378">Hydrolase</keyword>
<proteinExistence type="predicted"/>
<protein>
    <recommendedName>
        <fullName evidence="17">CCHC-type domain-containing protein</fullName>
    </recommendedName>
</protein>
<sequence length="1334" mass="153305">MLDDENSLMWHIKPNWNRILLLVVLRQRPVIIIAHQITGEKFVVGGSINKGCRYFTKIDLKSGYHQIVVRPEDQHKTAFQTRYGLYEFVVMSFGLCNAPGTFQHTMNKIFHDCFDKFIIVYLDDILIFRRTVEEHAEHLKTVLGLLRQHQYKVNLDKCEFCRTKILYLDHEILADGLRPEDAKVVNIRDWPRPQTITEVRSFLGMTDYYRPFVKNYSTIASPLTDLTRLDTPWEWTEECEASFKKLKYSLTHYEVLKLPDPDKPFVVTTDASQYGIGEVLAQQEGPKLRPIEYMSKKIPSQNRGGGGGGGGGNNACFNCGKIGHFTRDCWAKRGRNYSPQQGDPELEEIKEHFRQLRKERYELEEQCRLEEERKAKEEDEIRRNQDFARKAEEFRLQLRAELLEEWRRTNSEAKEAVEKTRRSTQKHAAKSGSGTKQKTGRNRKKKVRESSSEESESENTSNEEISDSSTSDANTEGTRACLKARGKRTVKRSRWKVKPKKDKGKRTLERTPPSRVYERGESSKQLPVRQEDEPGFEDMRDNCEPQTPLTDNFKGLSAGCLQKGLIEYCISAHKIYSTKKVDVLRKLCEEKGLKYTKKPEAVEILARHQVQLAYDGFDETPGSTAAKIKTKASGSPRKDFVKDKTTYVVIPRHANSTDDYAFEKHLISTFNPSLNSRDRGKDGKEKLSKGRRRKGRRERGGRRRTLRSQRVITIGYQGMHITSVLSWPTEHIDGMEITIQFGSGDSWIDGWRRIRRAFDDSEIVIGGEVSRLSGSKAALEEGGKVRFKRIIKSKTTTERNRSLLITLLKRPRPDSRLQPLPTKKLIGLYKTAGLFGDKGTKHRLRTKLDRVIARKTGVTMRKRVNIKLLFDSRIRKNGVRSLAERAIDRAIEEKPLADFVKTRFCVLWLKNRTVAELLHNQKKYANMQEYPCPCRYLDLHKMEGHVSTRFSEMDVPTFVRNSKNVTKPTRAISTDTLAKALLLATQHLKVKEIPEIDPREVLIGEQRPSTTWTDEEVLNWKVRLDGLVLRPIDRNQGDTAVLCLVLYRHGFSKTFSCNTNYEAVGTWEAEAEVLKESRDDFRRSGLQAIGTWKPDDRLGAAYVIPKHKDLTRWRPIAPAPADPASMTQRRVAWDLHQLLKRLAGTAVRMRAAGCDSAIRRCYDIKDMFSRIPHETMIQAVHQLLRLYDDNGCKQVGVSRRGKICVISNNRRKMDGYVSLKLKLILEGVKYDLRHAVVKCGEKIVKQVFGIPMGKSTSLILASITCAMAELRFVNELGGDRRLIGGWRVMDDISVITGVRKQDQKKIQQEDLFATFEDIYDQNLEIVRKDECGMT</sequence>
<evidence type="ECO:0000313" key="16">
    <source>
        <dbReference type="Proteomes" id="UP000265515"/>
    </source>
</evidence>
<dbReference type="Gene3D" id="3.10.10.10">
    <property type="entry name" value="HIV Type 1 Reverse Transcriptase, subunit A, domain 1"/>
    <property type="match status" value="1"/>
</dbReference>
<keyword evidence="3" id="KW-0548">Nucleotidyltransferase</keyword>
<evidence type="ECO:0000259" key="13">
    <source>
        <dbReference type="PROSITE" id="PS50158"/>
    </source>
</evidence>